<gene>
    <name evidence="2" type="ORF">GCM10007140_25240</name>
</gene>
<feature type="transmembrane region" description="Helical" evidence="1">
    <location>
        <begin position="158"/>
        <end position="175"/>
    </location>
</feature>
<feature type="transmembrane region" description="Helical" evidence="1">
    <location>
        <begin position="79"/>
        <end position="98"/>
    </location>
</feature>
<evidence type="ECO:0000313" key="3">
    <source>
        <dbReference type="Proteomes" id="UP000605259"/>
    </source>
</evidence>
<sequence length="176" mass="20421">MGKNRKETIINEILFWKENNLLPPTYCDYLLAFYTEGSLDEIPVKKSRNKRLIGLIVLAMCLPIISILATYFTELSFDLQMLLTGIFVIISFLLVYFVLKIDKMYIHLPLIMTSVLLFMFSVQVVERIFGENTLLLTCTIVLNCFIWAGLGYYLRLKYFFISSVIGLLIVGVFWIM</sequence>
<keyword evidence="1" id="KW-0472">Membrane</keyword>
<dbReference type="EMBL" id="BMFK01000002">
    <property type="protein sequence ID" value="GGE74360.1"/>
    <property type="molecule type" value="Genomic_DNA"/>
</dbReference>
<evidence type="ECO:0000313" key="2">
    <source>
        <dbReference type="EMBL" id="GGE74360.1"/>
    </source>
</evidence>
<keyword evidence="3" id="KW-1185">Reference proteome</keyword>
<reference evidence="2" key="1">
    <citation type="journal article" date="2014" name="Int. J. Syst. Evol. Microbiol.">
        <title>Complete genome sequence of Corynebacterium casei LMG S-19264T (=DSM 44701T), isolated from a smear-ripened cheese.</title>
        <authorList>
            <consortium name="US DOE Joint Genome Institute (JGI-PGF)"/>
            <person name="Walter F."/>
            <person name="Albersmeier A."/>
            <person name="Kalinowski J."/>
            <person name="Ruckert C."/>
        </authorList>
    </citation>
    <scope>NUCLEOTIDE SEQUENCE</scope>
    <source>
        <strain evidence="2">CGMCC 1.12698</strain>
    </source>
</reference>
<dbReference type="RefSeq" id="WP_188388850.1">
    <property type="nucleotide sequence ID" value="NZ_BMFK01000002.1"/>
</dbReference>
<proteinExistence type="predicted"/>
<feature type="transmembrane region" description="Helical" evidence="1">
    <location>
        <begin position="134"/>
        <end position="153"/>
    </location>
</feature>
<keyword evidence="1" id="KW-1133">Transmembrane helix</keyword>
<accession>A0A917ER54</accession>
<dbReference type="AlphaFoldDB" id="A0A917ER54"/>
<reference evidence="2" key="2">
    <citation type="submission" date="2020-09" db="EMBL/GenBank/DDBJ databases">
        <authorList>
            <person name="Sun Q."/>
            <person name="Zhou Y."/>
        </authorList>
    </citation>
    <scope>NUCLEOTIDE SEQUENCE</scope>
    <source>
        <strain evidence="2">CGMCC 1.12698</strain>
    </source>
</reference>
<dbReference type="Proteomes" id="UP000605259">
    <property type="component" value="Unassembled WGS sequence"/>
</dbReference>
<feature type="transmembrane region" description="Helical" evidence="1">
    <location>
        <begin position="105"/>
        <end position="122"/>
    </location>
</feature>
<evidence type="ECO:0000256" key="1">
    <source>
        <dbReference type="SAM" id="Phobius"/>
    </source>
</evidence>
<name>A0A917ER54_9BACI</name>
<feature type="transmembrane region" description="Helical" evidence="1">
    <location>
        <begin position="52"/>
        <end position="73"/>
    </location>
</feature>
<protein>
    <submittedName>
        <fullName evidence="2">Uncharacterized protein</fullName>
    </submittedName>
</protein>
<comment type="caution">
    <text evidence="2">The sequence shown here is derived from an EMBL/GenBank/DDBJ whole genome shotgun (WGS) entry which is preliminary data.</text>
</comment>
<organism evidence="2 3">
    <name type="scientific">Priestia taiwanensis</name>
    <dbReference type="NCBI Taxonomy" id="1347902"/>
    <lineage>
        <taxon>Bacteria</taxon>
        <taxon>Bacillati</taxon>
        <taxon>Bacillota</taxon>
        <taxon>Bacilli</taxon>
        <taxon>Bacillales</taxon>
        <taxon>Bacillaceae</taxon>
        <taxon>Priestia</taxon>
    </lineage>
</organism>
<keyword evidence="1" id="KW-0812">Transmembrane</keyword>